<dbReference type="Pfam" id="PF00953">
    <property type="entry name" value="Glycos_transf_4"/>
    <property type="match status" value="1"/>
</dbReference>
<feature type="transmembrane region" description="Helical" evidence="7">
    <location>
        <begin position="140"/>
        <end position="159"/>
    </location>
</feature>
<evidence type="ECO:0000313" key="8">
    <source>
        <dbReference type="EMBL" id="MEM5535256.1"/>
    </source>
</evidence>
<feature type="transmembrane region" description="Helical" evidence="7">
    <location>
        <begin position="318"/>
        <end position="338"/>
    </location>
</feature>
<reference evidence="8 9" key="1">
    <citation type="submission" date="2024-03" db="EMBL/GenBank/DDBJ databases">
        <title>Community enrichment and isolation of bacterial strains for fucoidan degradation.</title>
        <authorList>
            <person name="Sichert A."/>
        </authorList>
    </citation>
    <scope>NUCLEOTIDE SEQUENCE [LARGE SCALE GENOMIC DNA]</scope>
    <source>
        <strain evidence="8 9">AS76</strain>
    </source>
</reference>
<keyword evidence="4 7" id="KW-0812">Transmembrane</keyword>
<comment type="subcellular location">
    <subcellularLocation>
        <location evidence="1">Cell membrane</location>
        <topology evidence="1">Multi-pass membrane protein</topology>
    </subcellularLocation>
</comment>
<feature type="transmembrane region" description="Helical" evidence="7">
    <location>
        <begin position="50"/>
        <end position="71"/>
    </location>
</feature>
<dbReference type="CDD" id="cd06854">
    <property type="entry name" value="GT_WbpL_WbcO_like"/>
    <property type="match status" value="1"/>
</dbReference>
<comment type="caution">
    <text evidence="8">The sequence shown here is derived from an EMBL/GenBank/DDBJ whole genome shotgun (WGS) entry which is preliminary data.</text>
</comment>
<feature type="transmembrane region" description="Helical" evidence="7">
    <location>
        <begin position="77"/>
        <end position="95"/>
    </location>
</feature>
<evidence type="ECO:0000256" key="7">
    <source>
        <dbReference type="SAM" id="Phobius"/>
    </source>
</evidence>
<dbReference type="RefSeq" id="WP_342853616.1">
    <property type="nucleotide sequence ID" value="NZ_JBBMRA010000001.1"/>
</dbReference>
<keyword evidence="9" id="KW-1185">Reference proteome</keyword>
<evidence type="ECO:0000256" key="6">
    <source>
        <dbReference type="ARBA" id="ARBA00023136"/>
    </source>
</evidence>
<keyword evidence="3" id="KW-0808">Transferase</keyword>
<evidence type="ECO:0000313" key="9">
    <source>
        <dbReference type="Proteomes" id="UP001449225"/>
    </source>
</evidence>
<feature type="transmembrane region" description="Helical" evidence="7">
    <location>
        <begin position="244"/>
        <end position="266"/>
    </location>
</feature>
<keyword evidence="5 7" id="KW-1133">Transmembrane helix</keyword>
<dbReference type="InterPro" id="IPR000715">
    <property type="entry name" value="Glycosyl_transferase_4"/>
</dbReference>
<feature type="transmembrane region" description="Helical" evidence="7">
    <location>
        <begin position="6"/>
        <end position="29"/>
    </location>
</feature>
<feature type="transmembrane region" description="Helical" evidence="7">
    <location>
        <begin position="287"/>
        <end position="312"/>
    </location>
</feature>
<protein>
    <submittedName>
        <fullName evidence="8">Glycosyltransferase family 4 protein</fullName>
    </submittedName>
</protein>
<dbReference type="PANTHER" id="PTHR22926:SF3">
    <property type="entry name" value="UNDECAPRENYL-PHOSPHATE ALPHA-N-ACETYLGLUCOSAMINYL 1-PHOSPHATE TRANSFERASE"/>
    <property type="match status" value="1"/>
</dbReference>
<organism evidence="8 9">
    <name type="scientific">Neptuniibacter pectenicola</name>
    <dbReference type="NCBI Taxonomy" id="1806669"/>
    <lineage>
        <taxon>Bacteria</taxon>
        <taxon>Pseudomonadati</taxon>
        <taxon>Pseudomonadota</taxon>
        <taxon>Gammaproteobacteria</taxon>
        <taxon>Oceanospirillales</taxon>
        <taxon>Oceanospirillaceae</taxon>
        <taxon>Neptuniibacter</taxon>
    </lineage>
</organism>
<keyword evidence="2" id="KW-1003">Cell membrane</keyword>
<feature type="transmembrane region" description="Helical" evidence="7">
    <location>
        <begin position="107"/>
        <end position="134"/>
    </location>
</feature>
<proteinExistence type="predicted"/>
<evidence type="ECO:0000256" key="5">
    <source>
        <dbReference type="ARBA" id="ARBA00022989"/>
    </source>
</evidence>
<evidence type="ECO:0000256" key="2">
    <source>
        <dbReference type="ARBA" id="ARBA00022475"/>
    </source>
</evidence>
<evidence type="ECO:0000256" key="1">
    <source>
        <dbReference type="ARBA" id="ARBA00004651"/>
    </source>
</evidence>
<gene>
    <name evidence="8" type="ORF">WNY58_02510</name>
</gene>
<name>A0ABU9TNE8_9GAMM</name>
<feature type="transmembrane region" description="Helical" evidence="7">
    <location>
        <begin position="166"/>
        <end position="184"/>
    </location>
</feature>
<evidence type="ECO:0000256" key="4">
    <source>
        <dbReference type="ARBA" id="ARBA00022692"/>
    </source>
</evidence>
<dbReference type="Proteomes" id="UP001449225">
    <property type="component" value="Unassembled WGS sequence"/>
</dbReference>
<dbReference type="EMBL" id="JBBMRA010000001">
    <property type="protein sequence ID" value="MEM5535256.1"/>
    <property type="molecule type" value="Genomic_DNA"/>
</dbReference>
<sequence length="345" mass="37023">MIDLTAGTSITVLLLVTGLLATAAVRAWANHRNLLVIPSDRCSHEIPTPHGGGIAIAILIITLGILALALSWLPDQISAWAFIGLGTAMLAIGVWDDFGQVSPKIRLGLHFLVAIIGLLSLPTLPVISFFGFQIDTAATLLLWPLLIAAWVWLINLYNFMDGIDGLAAVQALLLFAGMALNFWYVGNQGWAWACVFMASAVLGFMAFNWPPAKIFMGDGGSGFLGFVIGFVALLSAALTDVSLWSWAILLTLFISDATATLFVRLFTGQNVLEAHRSHAYQILSRKLGGHLPVTLGYGAAILMCLMPLSWLANIYPDTGFGLFITIFITACAISYKLGCGRPEVA</sequence>
<evidence type="ECO:0000256" key="3">
    <source>
        <dbReference type="ARBA" id="ARBA00022679"/>
    </source>
</evidence>
<keyword evidence="6 7" id="KW-0472">Membrane</keyword>
<feature type="transmembrane region" description="Helical" evidence="7">
    <location>
        <begin position="221"/>
        <end position="238"/>
    </location>
</feature>
<accession>A0ABU9TNE8</accession>
<dbReference type="PANTHER" id="PTHR22926">
    <property type="entry name" value="PHOSPHO-N-ACETYLMURAMOYL-PENTAPEPTIDE-TRANSFERASE"/>
    <property type="match status" value="1"/>
</dbReference>
<feature type="transmembrane region" description="Helical" evidence="7">
    <location>
        <begin position="190"/>
        <end position="209"/>
    </location>
</feature>